<accession>A0ACC0Y7Y3</accession>
<gene>
    <name evidence="1" type="ORF">Pint_13040</name>
</gene>
<evidence type="ECO:0000313" key="2">
    <source>
        <dbReference type="Proteomes" id="UP001163603"/>
    </source>
</evidence>
<dbReference type="EMBL" id="CM047743">
    <property type="protein sequence ID" value="KAJ0031397.1"/>
    <property type="molecule type" value="Genomic_DNA"/>
</dbReference>
<protein>
    <submittedName>
        <fullName evidence="1">Uncharacterized protein</fullName>
    </submittedName>
</protein>
<evidence type="ECO:0000313" key="1">
    <source>
        <dbReference type="EMBL" id="KAJ0031397.1"/>
    </source>
</evidence>
<comment type="caution">
    <text evidence="1">The sequence shown here is derived from an EMBL/GenBank/DDBJ whole genome shotgun (WGS) entry which is preliminary data.</text>
</comment>
<reference evidence="2" key="1">
    <citation type="journal article" date="2023" name="G3 (Bethesda)">
        <title>Genome assembly and association tests identify interacting loci associated with vigor, precocity, and sex in interspecific pistachio rootstocks.</title>
        <authorList>
            <person name="Palmer W."/>
            <person name="Jacygrad E."/>
            <person name="Sagayaradj S."/>
            <person name="Cavanaugh K."/>
            <person name="Han R."/>
            <person name="Bertier L."/>
            <person name="Beede B."/>
            <person name="Kafkas S."/>
            <person name="Golino D."/>
            <person name="Preece J."/>
            <person name="Michelmore R."/>
        </authorList>
    </citation>
    <scope>NUCLEOTIDE SEQUENCE [LARGE SCALE GENOMIC DNA]</scope>
</reference>
<sequence>MLQWTFILFGIRSRQVLFAWLTSPLMINLQMLLQSRRLIQNFSLSKSRLASY</sequence>
<proteinExistence type="predicted"/>
<dbReference type="Proteomes" id="UP001163603">
    <property type="component" value="Chromosome 8"/>
</dbReference>
<organism evidence="1 2">
    <name type="scientific">Pistacia integerrima</name>
    <dbReference type="NCBI Taxonomy" id="434235"/>
    <lineage>
        <taxon>Eukaryota</taxon>
        <taxon>Viridiplantae</taxon>
        <taxon>Streptophyta</taxon>
        <taxon>Embryophyta</taxon>
        <taxon>Tracheophyta</taxon>
        <taxon>Spermatophyta</taxon>
        <taxon>Magnoliopsida</taxon>
        <taxon>eudicotyledons</taxon>
        <taxon>Gunneridae</taxon>
        <taxon>Pentapetalae</taxon>
        <taxon>rosids</taxon>
        <taxon>malvids</taxon>
        <taxon>Sapindales</taxon>
        <taxon>Anacardiaceae</taxon>
        <taxon>Pistacia</taxon>
    </lineage>
</organism>
<name>A0ACC0Y7Y3_9ROSI</name>
<keyword evidence="2" id="KW-1185">Reference proteome</keyword>